<dbReference type="RefSeq" id="WP_112574440.1">
    <property type="nucleotide sequence ID" value="NZ_CP043450.1"/>
</dbReference>
<keyword evidence="2" id="KW-1185">Reference proteome</keyword>
<dbReference type="EMBL" id="CP043450">
    <property type="protein sequence ID" value="QEM12903.1"/>
    <property type="molecule type" value="Genomic_DNA"/>
</dbReference>
<dbReference type="AlphaFoldDB" id="A0A5C1I4M2"/>
<sequence>MKRKLLLFALLFFTGCIMDYYDNRLCVINQSPVSIAVEVVNDTTKYTANNIAYYQSHAIAPNDTAFITKAGKNAWLEYTNEGKAKALYVYFFNLDSLTKYERGGADMSYLIGNKKYLKRLDYSLDELKKTNWQIKYR</sequence>
<dbReference type="KEGG" id="mrub:DEO27_023785"/>
<name>A0A5C1I4M2_9SPHI</name>
<gene>
    <name evidence="1" type="ORF">DEO27_023785</name>
</gene>
<dbReference type="PROSITE" id="PS51257">
    <property type="entry name" value="PROKAR_LIPOPROTEIN"/>
    <property type="match status" value="1"/>
</dbReference>
<dbReference type="Proteomes" id="UP000251402">
    <property type="component" value="Chromosome"/>
</dbReference>
<evidence type="ECO:0000313" key="2">
    <source>
        <dbReference type="Proteomes" id="UP000251402"/>
    </source>
</evidence>
<protein>
    <submittedName>
        <fullName evidence="1">Uncharacterized protein</fullName>
    </submittedName>
</protein>
<proteinExistence type="predicted"/>
<dbReference type="OrthoDB" id="794236at2"/>
<organism evidence="1 2">
    <name type="scientific">Mucilaginibacter rubeus</name>
    <dbReference type="NCBI Taxonomy" id="2027860"/>
    <lineage>
        <taxon>Bacteria</taxon>
        <taxon>Pseudomonadati</taxon>
        <taxon>Bacteroidota</taxon>
        <taxon>Sphingobacteriia</taxon>
        <taxon>Sphingobacteriales</taxon>
        <taxon>Sphingobacteriaceae</taxon>
        <taxon>Mucilaginibacter</taxon>
    </lineage>
</organism>
<accession>A0A5C1I4M2</accession>
<reference evidence="1" key="1">
    <citation type="submission" date="2019-08" db="EMBL/GenBank/DDBJ databases">
        <title>Comparative genome analysis confer to the adaptation heavy metal polluted environment.</title>
        <authorList>
            <person name="Li Y."/>
        </authorList>
    </citation>
    <scope>NUCLEOTIDE SEQUENCE [LARGE SCALE GENOMIC DNA]</scope>
    <source>
        <strain evidence="1">P1</strain>
    </source>
</reference>
<evidence type="ECO:0000313" key="1">
    <source>
        <dbReference type="EMBL" id="QEM12903.1"/>
    </source>
</evidence>